<organism evidence="12 13">
    <name type="scientific">Nesidiocoris tenuis</name>
    <dbReference type="NCBI Taxonomy" id="355587"/>
    <lineage>
        <taxon>Eukaryota</taxon>
        <taxon>Metazoa</taxon>
        <taxon>Ecdysozoa</taxon>
        <taxon>Arthropoda</taxon>
        <taxon>Hexapoda</taxon>
        <taxon>Insecta</taxon>
        <taxon>Pterygota</taxon>
        <taxon>Neoptera</taxon>
        <taxon>Paraneoptera</taxon>
        <taxon>Hemiptera</taxon>
        <taxon>Heteroptera</taxon>
        <taxon>Panheteroptera</taxon>
        <taxon>Cimicomorpha</taxon>
        <taxon>Miridae</taxon>
        <taxon>Dicyphina</taxon>
        <taxon>Nesidiocoris</taxon>
    </lineage>
</organism>
<proteinExistence type="inferred from homology"/>
<dbReference type="Pfam" id="PF24894">
    <property type="entry name" value="Hexapep_GlmU"/>
    <property type="match status" value="1"/>
</dbReference>
<dbReference type="EMBL" id="AP028909">
    <property type="protein sequence ID" value="BES87561.1"/>
    <property type="molecule type" value="Genomic_DNA"/>
</dbReference>
<keyword evidence="5" id="KW-0648">Protein biosynthesis</keyword>
<dbReference type="InterPro" id="IPR029044">
    <property type="entry name" value="Nucleotide-diphossugar_trans"/>
</dbReference>
<dbReference type="Gene3D" id="2.160.10.10">
    <property type="entry name" value="Hexapeptide repeat proteins"/>
    <property type="match status" value="1"/>
</dbReference>
<evidence type="ECO:0000256" key="5">
    <source>
        <dbReference type="ARBA" id="ARBA00022917"/>
    </source>
</evidence>
<reference evidence="12 13" key="1">
    <citation type="submission" date="2023-09" db="EMBL/GenBank/DDBJ databases">
        <title>Nesidiocoris tenuis whole genome shotgun sequence.</title>
        <authorList>
            <person name="Shibata T."/>
            <person name="Shimoda M."/>
            <person name="Kobayashi T."/>
            <person name="Uehara T."/>
        </authorList>
    </citation>
    <scope>NUCLEOTIDE SEQUENCE [LARGE SCALE GENOMIC DNA]</scope>
    <source>
        <strain evidence="12 13">Japan</strain>
    </source>
</reference>
<dbReference type="InterPro" id="IPR051960">
    <property type="entry name" value="eIF2B_gamma"/>
</dbReference>
<feature type="domain" description="Glucose-1-phosphate adenylyltransferase/Bifunctional protein GlmU-like C-terminal hexapeptide" evidence="11">
    <location>
        <begin position="376"/>
        <end position="441"/>
    </location>
</feature>
<keyword evidence="13" id="KW-1185">Reference proteome</keyword>
<evidence type="ECO:0000259" key="10">
    <source>
        <dbReference type="Pfam" id="PF00483"/>
    </source>
</evidence>
<comment type="function">
    <text evidence="8">Acts as a component of the translation initiation factor 2B (eIF2B) complex, which catalyzes the exchange of GDP for GTP on the eukaryotic initiation factor 2 (eIF2) complex gamma subunit. Its guanine nucleotide exchange factor activity is repressed when bound to eIF2 complex phosphorylated on the alpha subunit, thereby limiting the amount of methionyl-initiator methionine tRNA available to the ribosome and consequently global translation is repressed.</text>
</comment>
<evidence type="ECO:0000259" key="11">
    <source>
        <dbReference type="Pfam" id="PF24894"/>
    </source>
</evidence>
<evidence type="ECO:0000256" key="4">
    <source>
        <dbReference type="ARBA" id="ARBA00022540"/>
    </source>
</evidence>
<name>A0ABN7A5S9_9HEMI</name>
<dbReference type="PANTHER" id="PTHR45989">
    <property type="entry name" value="TRANSLATION INITIATION FACTOR EIF-2B SUBUNIT GAMMA"/>
    <property type="match status" value="1"/>
</dbReference>
<feature type="domain" description="Nucleotidyl transferase" evidence="10">
    <location>
        <begin position="18"/>
        <end position="156"/>
    </location>
</feature>
<dbReference type="Pfam" id="PF00483">
    <property type="entry name" value="NTP_transferase"/>
    <property type="match status" value="1"/>
</dbReference>
<keyword evidence="3" id="KW-0963">Cytoplasm</keyword>
<evidence type="ECO:0000256" key="6">
    <source>
        <dbReference type="ARBA" id="ARBA00044196"/>
    </source>
</evidence>
<dbReference type="Proteomes" id="UP001307889">
    <property type="component" value="Chromosome 1"/>
</dbReference>
<evidence type="ECO:0000256" key="9">
    <source>
        <dbReference type="ARBA" id="ARBA00046432"/>
    </source>
</evidence>
<evidence type="ECO:0000256" key="8">
    <source>
        <dbReference type="ARBA" id="ARBA00045373"/>
    </source>
</evidence>
<evidence type="ECO:0000313" key="12">
    <source>
        <dbReference type="EMBL" id="BES87561.1"/>
    </source>
</evidence>
<dbReference type="PANTHER" id="PTHR45989:SF1">
    <property type="entry name" value="TRANSLATION INITIATION FACTOR EIF-2B SUBUNIT GAMMA"/>
    <property type="match status" value="1"/>
</dbReference>
<evidence type="ECO:0000256" key="7">
    <source>
        <dbReference type="ARBA" id="ARBA00044229"/>
    </source>
</evidence>
<comment type="subcellular location">
    <subcellularLocation>
        <location evidence="1">Cytoplasm</location>
        <location evidence="1">Cytosol</location>
    </subcellularLocation>
</comment>
<evidence type="ECO:0000313" key="13">
    <source>
        <dbReference type="Proteomes" id="UP001307889"/>
    </source>
</evidence>
<dbReference type="SUPFAM" id="SSF53448">
    <property type="entry name" value="Nucleotide-diphospho-sugar transferases"/>
    <property type="match status" value="1"/>
</dbReference>
<comment type="subunit">
    <text evidence="9">Component of the translation initiation factor 2B (eIF2B) complex which is a heterodecamer of two sets of five different subunits: alpha, beta, gamma, delta and epsilon. Subunits alpha, beta and delta comprise a regulatory subcomplex and subunits epsilon and gamma comprise a catalytic subcomplex. Within the complex, the hexameric regulatory complex resides at the center, with the two heterodimeric catalytic subcomplexes bound on opposite sides.</text>
</comment>
<gene>
    <name evidence="12" type="ORF">NTJ_00367</name>
</gene>
<protein>
    <recommendedName>
        <fullName evidence="6">Translation initiation factor eIF2B subunit gamma</fullName>
    </recommendedName>
    <alternativeName>
        <fullName evidence="7">eIF2B GDP-GTP exchange factor subunit gamma</fullName>
    </alternativeName>
</protein>
<keyword evidence="4" id="KW-0396">Initiation factor</keyword>
<evidence type="ECO:0000256" key="3">
    <source>
        <dbReference type="ARBA" id="ARBA00022490"/>
    </source>
</evidence>
<sequence length="473" mass="52194">MGAPTTNRQTDVDSELTAVIMAAGKGSRMTELTARRPKCLLPIGNLPMIYFPLALLERSGFHETFVIVQESHKIDVTNSLEKCGLKIRFEIVGIPGDEDWGTADSLRFLQESGKIKTDVLIISSDLITDLKLDQLIDLYRKREASICALFVSPSSTNSAAFNTPGPKSKNKIERDLVGIEPETSRLVLLASASDFEETLTLKGNLMKKHGKISIHSKLLDTHVYIVRRWLLQYLAYNKDLSTLKGELLPYVVKKQLKINKTPKKVEDKASVVGGSIKTELFQFAQEDELAVKIRQISSHSSGKFDSQLFPGDGQSIRCFAEVVRDSEFTARANTLQQYWAANRMVLKYWPPLTNNREMLNVSPLANVSSTQLDNESCVVAENATISEKTSLKGSFIGAGASVSPKTLVVDSILMGAVRIGSGCKINNCIVCDEAVIEDGTELKDCIVGSQHVVPSKSIHNNEVLTVIDRLMEF</sequence>
<dbReference type="InterPro" id="IPR005835">
    <property type="entry name" value="NTP_transferase_dom"/>
</dbReference>
<evidence type="ECO:0000256" key="1">
    <source>
        <dbReference type="ARBA" id="ARBA00004514"/>
    </source>
</evidence>
<dbReference type="CDD" id="cd04198">
    <property type="entry name" value="eIF-2B_gamma_N"/>
    <property type="match status" value="1"/>
</dbReference>
<dbReference type="Gene3D" id="3.90.550.10">
    <property type="entry name" value="Spore Coat Polysaccharide Biosynthesis Protein SpsA, Chain A"/>
    <property type="match status" value="1"/>
</dbReference>
<dbReference type="InterPro" id="IPR056818">
    <property type="entry name" value="GlmU/GlgC-like_hexapep"/>
</dbReference>
<evidence type="ECO:0000256" key="2">
    <source>
        <dbReference type="ARBA" id="ARBA00007878"/>
    </source>
</evidence>
<accession>A0ABN7A5S9</accession>
<comment type="similarity">
    <text evidence="2">Belongs to the eIF-2B gamma/epsilon subunits family.</text>
</comment>